<feature type="domain" description="Tudor-knot" evidence="2">
    <location>
        <begin position="186"/>
        <end position="238"/>
    </location>
</feature>
<dbReference type="InterPro" id="IPR025995">
    <property type="entry name" value="Tudor-knot"/>
</dbReference>
<dbReference type="OrthoDB" id="124855at2759"/>
<keyword evidence="4" id="KW-1185">Reference proteome</keyword>
<proteinExistence type="predicted"/>
<comment type="caution">
    <text evidence="3">The sequence shown here is derived from an EMBL/GenBank/DDBJ whole genome shotgun (WGS) entry which is preliminary data.</text>
</comment>
<dbReference type="Pfam" id="PF11717">
    <property type="entry name" value="Tudor-knot"/>
    <property type="match status" value="1"/>
</dbReference>
<sequence>MSHAILGTPAAEVRKLQNLVDDGRRLRAQLRRVARALDKADPRERTAARAGLDTIARRGRGWSRENRALLVSLVIHYYPPDRLAGLPRELLEDAVLANLDVKNLAAMAAVSRAARRAASSDAAWRPQYARRFGAADDASEHFDFGASLRESFRQRLGDPAPGDRVEIAWRGRFRLEGLEVYRGLAWWAAEVVEKRDAAAAAAAAPDCPLDDRRARKYKVHYVHWDARWDEWVARDQLRWPVPEGRTGVVASGDDVEVWCSGSAVPGAWLRAVVTAVEGELYCVGDVASSGRLWVRRDRVRLIQRKQDRAPRAPKRLQPCRMLFALARATTAAVRARLASHSNTR</sequence>
<organism evidence="3 4">
    <name type="scientific">Pelagomonas calceolata</name>
    <dbReference type="NCBI Taxonomy" id="35677"/>
    <lineage>
        <taxon>Eukaryota</taxon>
        <taxon>Sar</taxon>
        <taxon>Stramenopiles</taxon>
        <taxon>Ochrophyta</taxon>
        <taxon>Pelagophyceae</taxon>
        <taxon>Pelagomonadales</taxon>
        <taxon>Pelagomonadaceae</taxon>
        <taxon>Pelagomonas</taxon>
    </lineage>
</organism>
<evidence type="ECO:0000259" key="1">
    <source>
        <dbReference type="Pfam" id="PF05641"/>
    </source>
</evidence>
<evidence type="ECO:0000313" key="4">
    <source>
        <dbReference type="Proteomes" id="UP000789595"/>
    </source>
</evidence>
<evidence type="ECO:0000259" key="2">
    <source>
        <dbReference type="Pfam" id="PF11717"/>
    </source>
</evidence>
<dbReference type="Gene3D" id="1.20.1280.50">
    <property type="match status" value="1"/>
</dbReference>
<dbReference type="SUPFAM" id="SSF81383">
    <property type="entry name" value="F-box domain"/>
    <property type="match status" value="1"/>
</dbReference>
<gene>
    <name evidence="3" type="ORF">PECAL_1P22500</name>
</gene>
<reference evidence="3" key="1">
    <citation type="submission" date="2021-11" db="EMBL/GenBank/DDBJ databases">
        <authorList>
            <consortium name="Genoscope - CEA"/>
            <person name="William W."/>
        </authorList>
    </citation>
    <scope>NUCLEOTIDE SEQUENCE</scope>
</reference>
<dbReference type="AlphaFoldDB" id="A0A8J2SC81"/>
<protein>
    <recommendedName>
        <fullName evidence="5">F-box domain-containing protein</fullName>
    </recommendedName>
</protein>
<feature type="domain" description="Agenet-like" evidence="1">
    <location>
        <begin position="252"/>
        <end position="301"/>
    </location>
</feature>
<dbReference type="EMBL" id="CAKKNE010000001">
    <property type="protein sequence ID" value="CAH0365794.1"/>
    <property type="molecule type" value="Genomic_DNA"/>
</dbReference>
<dbReference type="Gene3D" id="2.30.30.140">
    <property type="match status" value="1"/>
</dbReference>
<evidence type="ECO:0008006" key="5">
    <source>
        <dbReference type="Google" id="ProtNLM"/>
    </source>
</evidence>
<accession>A0A8J2SC81</accession>
<dbReference type="SUPFAM" id="SSF54160">
    <property type="entry name" value="Chromo domain-like"/>
    <property type="match status" value="1"/>
</dbReference>
<name>A0A8J2SC81_9STRA</name>
<dbReference type="InterPro" id="IPR016197">
    <property type="entry name" value="Chromo-like_dom_sf"/>
</dbReference>
<dbReference type="InterPro" id="IPR036047">
    <property type="entry name" value="F-box-like_dom_sf"/>
</dbReference>
<dbReference type="Proteomes" id="UP000789595">
    <property type="component" value="Unassembled WGS sequence"/>
</dbReference>
<evidence type="ECO:0000313" key="3">
    <source>
        <dbReference type="EMBL" id="CAH0365794.1"/>
    </source>
</evidence>
<dbReference type="Pfam" id="PF05641">
    <property type="entry name" value="Agenet"/>
    <property type="match status" value="1"/>
</dbReference>
<dbReference type="InterPro" id="IPR008395">
    <property type="entry name" value="Agenet-like_dom"/>
</dbReference>